<evidence type="ECO:0000256" key="8">
    <source>
        <dbReference type="SAM" id="Phobius"/>
    </source>
</evidence>
<keyword evidence="7" id="KW-0413">Isomerase</keyword>
<feature type="transmembrane region" description="Helical" evidence="8">
    <location>
        <begin position="34"/>
        <end position="58"/>
    </location>
</feature>
<comment type="subcellular location">
    <subcellularLocation>
        <location evidence="1">Membrane</location>
        <topology evidence="1">Multi-pass membrane protein</topology>
    </subcellularLocation>
</comment>
<name>A0ABT8WT88_9FLAO</name>
<feature type="transmembrane region" description="Helical" evidence="8">
    <location>
        <begin position="206"/>
        <end position="223"/>
    </location>
</feature>
<feature type="transmembrane region" description="Helical" evidence="8">
    <location>
        <begin position="160"/>
        <end position="181"/>
    </location>
</feature>
<keyword evidence="5 8" id="KW-1133">Transmembrane helix</keyword>
<accession>A0ABT8WT88</accession>
<evidence type="ECO:0000256" key="5">
    <source>
        <dbReference type="ARBA" id="ARBA00022989"/>
    </source>
</evidence>
<keyword evidence="4" id="KW-0125">Carotenoid biosynthesis</keyword>
<proteinExistence type="predicted"/>
<dbReference type="Proteomes" id="UP001176806">
    <property type="component" value="Unassembled WGS sequence"/>
</dbReference>
<evidence type="ECO:0000256" key="7">
    <source>
        <dbReference type="ARBA" id="ARBA00023235"/>
    </source>
</evidence>
<feature type="transmembrane region" description="Helical" evidence="8">
    <location>
        <begin position="132"/>
        <end position="148"/>
    </location>
</feature>
<dbReference type="InterPro" id="IPR017825">
    <property type="entry name" value="Lycopene_cyclase_dom"/>
</dbReference>
<evidence type="ECO:0000256" key="6">
    <source>
        <dbReference type="ARBA" id="ARBA00023136"/>
    </source>
</evidence>
<evidence type="ECO:0000256" key="1">
    <source>
        <dbReference type="ARBA" id="ARBA00004141"/>
    </source>
</evidence>
<dbReference type="EMBL" id="JAUOEL010000008">
    <property type="protein sequence ID" value="MDO5976408.1"/>
    <property type="molecule type" value="Genomic_DNA"/>
</dbReference>
<comment type="caution">
    <text evidence="10">The sequence shown here is derived from an EMBL/GenBank/DDBJ whole genome shotgun (WGS) entry which is preliminary data.</text>
</comment>
<protein>
    <submittedName>
        <fullName evidence="10">Lycopene cyclase domain-containing protein</fullName>
    </submittedName>
</protein>
<dbReference type="Pfam" id="PF18916">
    <property type="entry name" value="Lycopene_cyc"/>
    <property type="match status" value="2"/>
</dbReference>
<evidence type="ECO:0000256" key="4">
    <source>
        <dbReference type="ARBA" id="ARBA00022746"/>
    </source>
</evidence>
<feature type="domain" description="Lycopene cyclase" evidence="9">
    <location>
        <begin position="130"/>
        <end position="223"/>
    </location>
</feature>
<sequence>MTYLYLLLNLGSLSVPFLFSFHPKLKFYKRWKSLFLGILISMSIFIPWDIIFTINGIWGFNEDYFLGFELFSLPIEEWLFFICIPYACTFTHYALLYYFPNLKLSQGLTKTISYLLILLLFIFTIYNRTKWYTSINFALATILISMVIKKNSHLLSHFYVTFLVMLIPFFIVNGILTGSFITNEVVWYNNLENLNIRIFTIPIEDIVYAFTLILLNLFVMNYLELKKNLSTNRL</sequence>
<keyword evidence="11" id="KW-1185">Reference proteome</keyword>
<feature type="transmembrane region" description="Helical" evidence="8">
    <location>
        <begin position="78"/>
        <end position="99"/>
    </location>
</feature>
<gene>
    <name evidence="10" type="ORF">Q4Q40_19590</name>
</gene>
<feature type="domain" description="Lycopene cyclase" evidence="9">
    <location>
        <begin position="3"/>
        <end position="92"/>
    </location>
</feature>
<evidence type="ECO:0000313" key="10">
    <source>
        <dbReference type="EMBL" id="MDO5976408.1"/>
    </source>
</evidence>
<feature type="transmembrane region" description="Helical" evidence="8">
    <location>
        <begin position="111"/>
        <end position="126"/>
    </location>
</feature>
<evidence type="ECO:0000259" key="9">
    <source>
        <dbReference type="Pfam" id="PF18916"/>
    </source>
</evidence>
<evidence type="ECO:0000256" key="2">
    <source>
        <dbReference type="ARBA" id="ARBA00004829"/>
    </source>
</evidence>
<comment type="pathway">
    <text evidence="2">Carotenoid biosynthesis.</text>
</comment>
<dbReference type="NCBIfam" id="TIGR03462">
    <property type="entry name" value="CarR_dom_SF"/>
    <property type="match status" value="1"/>
</dbReference>
<feature type="transmembrane region" description="Helical" evidence="8">
    <location>
        <begin position="6"/>
        <end position="22"/>
    </location>
</feature>
<dbReference type="RefSeq" id="WP_303303700.1">
    <property type="nucleotide sequence ID" value="NZ_BAABDA010000001.1"/>
</dbReference>
<evidence type="ECO:0000256" key="3">
    <source>
        <dbReference type="ARBA" id="ARBA00022692"/>
    </source>
</evidence>
<keyword evidence="6 8" id="KW-0472">Membrane</keyword>
<evidence type="ECO:0000313" key="11">
    <source>
        <dbReference type="Proteomes" id="UP001176806"/>
    </source>
</evidence>
<reference evidence="10" key="1">
    <citation type="submission" date="2023-07" db="EMBL/GenBank/DDBJ databases">
        <title>Two novel species in the genus Flavivirga.</title>
        <authorList>
            <person name="Kwon K."/>
        </authorList>
    </citation>
    <scope>NUCLEOTIDE SEQUENCE</scope>
    <source>
        <strain evidence="10">KACC 14158</strain>
    </source>
</reference>
<organism evidence="10 11">
    <name type="scientific">Flavivirga jejuensis</name>
    <dbReference type="NCBI Taxonomy" id="870487"/>
    <lineage>
        <taxon>Bacteria</taxon>
        <taxon>Pseudomonadati</taxon>
        <taxon>Bacteroidota</taxon>
        <taxon>Flavobacteriia</taxon>
        <taxon>Flavobacteriales</taxon>
        <taxon>Flavobacteriaceae</taxon>
        <taxon>Flavivirga</taxon>
    </lineage>
</organism>
<keyword evidence="3 8" id="KW-0812">Transmembrane</keyword>